<dbReference type="GeneID" id="6080745"/>
<organism evidence="3">
    <name type="scientific">Laccaria bicolor (strain S238N-H82 / ATCC MYA-4686)</name>
    <name type="common">Bicoloured deceiver</name>
    <name type="synonym">Laccaria laccata var. bicolor</name>
    <dbReference type="NCBI Taxonomy" id="486041"/>
    <lineage>
        <taxon>Eukaryota</taxon>
        <taxon>Fungi</taxon>
        <taxon>Dikarya</taxon>
        <taxon>Basidiomycota</taxon>
        <taxon>Agaricomycotina</taxon>
        <taxon>Agaricomycetes</taxon>
        <taxon>Agaricomycetidae</taxon>
        <taxon>Agaricales</taxon>
        <taxon>Agaricineae</taxon>
        <taxon>Hydnangiaceae</taxon>
        <taxon>Laccaria</taxon>
    </lineage>
</organism>
<dbReference type="KEGG" id="lbc:LACBIDRAFT_295075"/>
<name>B0DMD1_LACBS</name>
<dbReference type="Proteomes" id="UP000001194">
    <property type="component" value="Unassembled WGS sequence"/>
</dbReference>
<reference evidence="2 3" key="1">
    <citation type="journal article" date="2008" name="Nature">
        <title>The genome of Laccaria bicolor provides insights into mycorrhizal symbiosis.</title>
        <authorList>
            <person name="Martin F."/>
            <person name="Aerts A."/>
            <person name="Ahren D."/>
            <person name="Brun A."/>
            <person name="Danchin E.G.J."/>
            <person name="Duchaussoy F."/>
            <person name="Gibon J."/>
            <person name="Kohler A."/>
            <person name="Lindquist E."/>
            <person name="Pereda V."/>
            <person name="Salamov A."/>
            <person name="Shapiro H.J."/>
            <person name="Wuyts J."/>
            <person name="Blaudez D."/>
            <person name="Buee M."/>
            <person name="Brokstein P."/>
            <person name="Canbaeck B."/>
            <person name="Cohen D."/>
            <person name="Courty P.E."/>
            <person name="Coutinho P.M."/>
            <person name="Delaruelle C."/>
            <person name="Detter J.C."/>
            <person name="Deveau A."/>
            <person name="DiFazio S."/>
            <person name="Duplessis S."/>
            <person name="Fraissinet-Tachet L."/>
            <person name="Lucic E."/>
            <person name="Frey-Klett P."/>
            <person name="Fourrey C."/>
            <person name="Feussner I."/>
            <person name="Gay G."/>
            <person name="Grimwood J."/>
            <person name="Hoegger P.J."/>
            <person name="Jain P."/>
            <person name="Kilaru S."/>
            <person name="Labbe J."/>
            <person name="Lin Y.C."/>
            <person name="Legue V."/>
            <person name="Le Tacon F."/>
            <person name="Marmeisse R."/>
            <person name="Melayah D."/>
            <person name="Montanini B."/>
            <person name="Muratet M."/>
            <person name="Nehls U."/>
            <person name="Niculita-Hirzel H."/>
            <person name="Oudot-Le Secq M.P."/>
            <person name="Peter M."/>
            <person name="Quesneville H."/>
            <person name="Rajashekar B."/>
            <person name="Reich M."/>
            <person name="Rouhier N."/>
            <person name="Schmutz J."/>
            <person name="Yin T."/>
            <person name="Chalot M."/>
            <person name="Henrissat B."/>
            <person name="Kuees U."/>
            <person name="Lucas S."/>
            <person name="Van de Peer Y."/>
            <person name="Podila G.K."/>
            <person name="Polle A."/>
            <person name="Pukkila P.J."/>
            <person name="Richardson P.M."/>
            <person name="Rouze P."/>
            <person name="Sanders I.R."/>
            <person name="Stajich J.E."/>
            <person name="Tunlid A."/>
            <person name="Tuskan G."/>
            <person name="Grigoriev I.V."/>
        </authorList>
    </citation>
    <scope>NUCLEOTIDE SEQUENCE [LARGE SCALE GENOMIC DNA]</scope>
    <source>
        <strain evidence="3">S238N-H82 / ATCC MYA-4686</strain>
    </source>
</reference>
<proteinExistence type="predicted"/>
<evidence type="ECO:0000313" key="3">
    <source>
        <dbReference type="Proteomes" id="UP000001194"/>
    </source>
</evidence>
<protein>
    <submittedName>
        <fullName evidence="2">Predicted protein</fullName>
    </submittedName>
</protein>
<evidence type="ECO:0000256" key="1">
    <source>
        <dbReference type="SAM" id="MobiDB-lite"/>
    </source>
</evidence>
<feature type="compositionally biased region" description="Low complexity" evidence="1">
    <location>
        <begin position="50"/>
        <end position="59"/>
    </location>
</feature>
<dbReference type="OrthoDB" id="10433821at2759"/>
<gene>
    <name evidence="2" type="ORF">LACBIDRAFT_295075</name>
</gene>
<feature type="compositionally biased region" description="Acidic residues" evidence="1">
    <location>
        <begin position="263"/>
        <end position="273"/>
    </location>
</feature>
<keyword evidence="3" id="KW-1185">Reference proteome</keyword>
<dbReference type="InParanoid" id="B0DMD1"/>
<feature type="region of interest" description="Disordered" evidence="1">
    <location>
        <begin position="41"/>
        <end position="88"/>
    </location>
</feature>
<dbReference type="EMBL" id="DS547119">
    <property type="protein sequence ID" value="EDR04261.1"/>
    <property type="molecule type" value="Genomic_DNA"/>
</dbReference>
<dbReference type="RefSeq" id="XP_001885152.1">
    <property type="nucleotide sequence ID" value="XM_001885117.1"/>
</dbReference>
<sequence length="323" mass="35165">MLSPILIASSMPAFDLPLNHPNISTQSVHFFPCPSPEELAFRAPLPPNNSPASSSPTSTMGWLPDATESSDAHNASGLEETPASSVTELDSSSAAISLCRGEWLKAMQNFPFAGTRAGRKNLVDDDRTERSTFTSISEVSFIPLRAVRRSDPCEEGVRGEENLKEGSTGKRITWPLSRSISTAFLRRNTVGAESNPATSLEPLPSPSSSMFRFGSVRGATVRRALSLRARSGSSAIQHLAETLPMSQAEDGKGEGGVAKEGHDDDDEELDEATAEAQRVAETIKKNWEFEEYTREEVFEHRFSRYSDSFDPEALASVTDLPQL</sequence>
<dbReference type="AlphaFoldDB" id="B0DMD1"/>
<feature type="region of interest" description="Disordered" evidence="1">
    <location>
        <begin position="240"/>
        <end position="277"/>
    </location>
</feature>
<dbReference type="HOGENOM" id="CLU_831750_0_0_1"/>
<evidence type="ECO:0000313" key="2">
    <source>
        <dbReference type="EMBL" id="EDR04261.1"/>
    </source>
</evidence>
<accession>B0DMD1</accession>
<feature type="compositionally biased region" description="Basic and acidic residues" evidence="1">
    <location>
        <begin position="249"/>
        <end position="262"/>
    </location>
</feature>